<keyword evidence="3" id="KW-1185">Reference proteome</keyword>
<dbReference type="AlphaFoldDB" id="A0A4U1BC81"/>
<evidence type="ECO:0000313" key="3">
    <source>
        <dbReference type="Proteomes" id="UP000305674"/>
    </source>
</evidence>
<comment type="caution">
    <text evidence="2">The sequence shown here is derived from an EMBL/GenBank/DDBJ whole genome shotgun (WGS) entry which is preliminary data.</text>
</comment>
<evidence type="ECO:0000256" key="1">
    <source>
        <dbReference type="SAM" id="MobiDB-lite"/>
    </source>
</evidence>
<dbReference type="OrthoDB" id="6401106at2"/>
<name>A0A4U1BC81_9GAMM</name>
<protein>
    <submittedName>
        <fullName evidence="2">Uncharacterized protein</fullName>
    </submittedName>
</protein>
<dbReference type="EMBL" id="SWCI01000007">
    <property type="protein sequence ID" value="TKB48465.1"/>
    <property type="molecule type" value="Genomic_DNA"/>
</dbReference>
<organism evidence="2 3">
    <name type="scientific">Ferrimonas sediminicola</name>
    <dbReference type="NCBI Taxonomy" id="2569538"/>
    <lineage>
        <taxon>Bacteria</taxon>
        <taxon>Pseudomonadati</taxon>
        <taxon>Pseudomonadota</taxon>
        <taxon>Gammaproteobacteria</taxon>
        <taxon>Alteromonadales</taxon>
        <taxon>Ferrimonadaceae</taxon>
        <taxon>Ferrimonas</taxon>
    </lineage>
</organism>
<feature type="region of interest" description="Disordered" evidence="1">
    <location>
        <begin position="1"/>
        <end position="20"/>
    </location>
</feature>
<dbReference type="RefSeq" id="WP_136853576.1">
    <property type="nucleotide sequence ID" value="NZ_SWCI01000007.1"/>
</dbReference>
<sequence>MSSSDKHPLEAGPLEGRAQVDQEVSSGAVAEMWLCLLTNLKKHEVNALGDCNMALAFDLELAVRVAQRESQPVAAVMGEVLAYYNDRLSLSGL</sequence>
<evidence type="ECO:0000313" key="2">
    <source>
        <dbReference type="EMBL" id="TKB48465.1"/>
    </source>
</evidence>
<accession>A0A4U1BC81</accession>
<gene>
    <name evidence="2" type="ORF">FCL40_12200</name>
</gene>
<proteinExistence type="predicted"/>
<reference evidence="2 3" key="1">
    <citation type="submission" date="2019-04" db="EMBL/GenBank/DDBJ databases">
        <authorList>
            <person name="Hwang J.C."/>
        </authorList>
    </citation>
    <scope>NUCLEOTIDE SEQUENCE [LARGE SCALE GENOMIC DNA]</scope>
    <source>
        <strain evidence="2 3">IMCC35001</strain>
    </source>
</reference>
<dbReference type="Proteomes" id="UP000305674">
    <property type="component" value="Unassembled WGS sequence"/>
</dbReference>